<proteinExistence type="predicted"/>
<comment type="caution">
    <text evidence="1">The sequence shown here is derived from an EMBL/GenBank/DDBJ whole genome shotgun (WGS) entry which is preliminary data.</text>
</comment>
<dbReference type="Proteomes" id="UP000016649">
    <property type="component" value="Unassembled WGS sequence"/>
</dbReference>
<name>A0ABN0P086_TRELE</name>
<protein>
    <submittedName>
        <fullName evidence="1">Uncharacterized protein</fullName>
    </submittedName>
</protein>
<evidence type="ECO:0000313" key="1">
    <source>
        <dbReference type="EMBL" id="ERJ93837.1"/>
    </source>
</evidence>
<dbReference type="EMBL" id="AWVH01000016">
    <property type="protein sequence ID" value="ERJ93837.1"/>
    <property type="molecule type" value="Genomic_DNA"/>
</dbReference>
<gene>
    <name evidence="1" type="ORF">HMPREF9193_00681</name>
</gene>
<evidence type="ECO:0000313" key="2">
    <source>
        <dbReference type="Proteomes" id="UP000016649"/>
    </source>
</evidence>
<organism evidence="1 2">
    <name type="scientific">Treponema lecithinolyticum ATCC 700332</name>
    <dbReference type="NCBI Taxonomy" id="1321815"/>
    <lineage>
        <taxon>Bacteria</taxon>
        <taxon>Pseudomonadati</taxon>
        <taxon>Spirochaetota</taxon>
        <taxon>Spirochaetia</taxon>
        <taxon>Spirochaetales</taxon>
        <taxon>Treponemataceae</taxon>
        <taxon>Treponema</taxon>
    </lineage>
</organism>
<keyword evidence="2" id="KW-1185">Reference proteome</keyword>
<accession>A0ABN0P086</accession>
<sequence length="59" mass="6785">MKIVHGSTIFRQDKSHKVFYNASAYGKETDGELHALLQYLCARQTKLETARILSTMHFV</sequence>
<reference evidence="1 2" key="1">
    <citation type="submission" date="2013-08" db="EMBL/GenBank/DDBJ databases">
        <authorList>
            <person name="Weinstock G."/>
            <person name="Sodergren E."/>
            <person name="Wylie T."/>
            <person name="Fulton L."/>
            <person name="Fulton R."/>
            <person name="Fronick C."/>
            <person name="O'Laughlin M."/>
            <person name="Godfrey J."/>
            <person name="Miner T."/>
            <person name="Herter B."/>
            <person name="Appelbaum E."/>
            <person name="Cordes M."/>
            <person name="Lek S."/>
            <person name="Wollam A."/>
            <person name="Pepin K.H."/>
            <person name="Palsikar V.B."/>
            <person name="Mitreva M."/>
            <person name="Wilson R.K."/>
        </authorList>
    </citation>
    <scope>NUCLEOTIDE SEQUENCE [LARGE SCALE GENOMIC DNA]</scope>
    <source>
        <strain evidence="1 2">ATCC 700332</strain>
    </source>
</reference>